<feature type="compositionally biased region" description="Basic and acidic residues" evidence="13">
    <location>
        <begin position="418"/>
        <end position="427"/>
    </location>
</feature>
<evidence type="ECO:0000259" key="14">
    <source>
        <dbReference type="Pfam" id="PF11527"/>
    </source>
</evidence>
<keyword evidence="8" id="KW-0175">Coiled coil</keyword>
<dbReference type="InterPro" id="IPR023379">
    <property type="entry name" value="BART_dom"/>
</dbReference>
<comment type="similarity">
    <text evidence="3">Belongs to the eukaryotic ribosomal protein P1/P2 family.</text>
</comment>
<evidence type="ECO:0000313" key="16">
    <source>
        <dbReference type="Proteomes" id="UP001178507"/>
    </source>
</evidence>
<comment type="caution">
    <text evidence="15">The sequence shown here is derived from an EMBL/GenBank/DDBJ whole genome shotgun (WGS) entry which is preliminary data.</text>
</comment>
<keyword evidence="16" id="KW-1185">Reference proteome</keyword>
<evidence type="ECO:0000313" key="15">
    <source>
        <dbReference type="EMBL" id="CAJ1385859.1"/>
    </source>
</evidence>
<comment type="similarity">
    <text evidence="4">Belongs to the CFAP36 family.</text>
</comment>
<dbReference type="CDD" id="cd05831">
    <property type="entry name" value="Ribosomal_P1"/>
    <property type="match status" value="1"/>
</dbReference>
<evidence type="ECO:0000256" key="2">
    <source>
        <dbReference type="ARBA" id="ARBA00004496"/>
    </source>
</evidence>
<comment type="subcellular location">
    <subcellularLocation>
        <location evidence="1">Cell projection</location>
        <location evidence="1">Cilium</location>
    </subcellularLocation>
    <subcellularLocation>
        <location evidence="2">Cytoplasm</location>
    </subcellularLocation>
</comment>
<evidence type="ECO:0000256" key="4">
    <source>
        <dbReference type="ARBA" id="ARBA00007460"/>
    </source>
</evidence>
<keyword evidence="9" id="KW-0969">Cilium</keyword>
<dbReference type="Pfam" id="PF11527">
    <property type="entry name" value="ARL2_Bind_BART"/>
    <property type="match status" value="1"/>
</dbReference>
<name>A0AA36MZ10_9DINO</name>
<dbReference type="Gene3D" id="1.10.10.1410">
    <property type="match status" value="1"/>
</dbReference>
<keyword evidence="11" id="KW-0687">Ribonucleoprotein</keyword>
<dbReference type="EMBL" id="CAUJNA010001291">
    <property type="protein sequence ID" value="CAJ1385859.1"/>
    <property type="molecule type" value="Genomic_DNA"/>
</dbReference>
<feature type="compositionally biased region" description="Pro residues" evidence="13">
    <location>
        <begin position="176"/>
        <end position="188"/>
    </location>
</feature>
<dbReference type="GO" id="GO:0005930">
    <property type="term" value="C:axoneme"/>
    <property type="evidence" value="ECO:0007669"/>
    <property type="project" value="TreeGrafter"/>
</dbReference>
<dbReference type="GO" id="GO:0097546">
    <property type="term" value="C:ciliary base"/>
    <property type="evidence" value="ECO:0007669"/>
    <property type="project" value="TreeGrafter"/>
</dbReference>
<dbReference type="HAMAP" id="MF_01478">
    <property type="entry name" value="Ribosomal_L12_arch"/>
    <property type="match status" value="1"/>
</dbReference>
<evidence type="ECO:0000256" key="9">
    <source>
        <dbReference type="ARBA" id="ARBA00023069"/>
    </source>
</evidence>
<dbReference type="PANTHER" id="PTHR21532">
    <property type="entry name" value="PHOSPHODIESTERASE HL"/>
    <property type="match status" value="1"/>
</dbReference>
<feature type="compositionally biased region" description="Low complexity" evidence="13">
    <location>
        <begin position="159"/>
        <end position="175"/>
    </location>
</feature>
<evidence type="ECO:0000256" key="13">
    <source>
        <dbReference type="SAM" id="MobiDB-lite"/>
    </source>
</evidence>
<dbReference type="Gene3D" id="1.20.1520.10">
    <property type="entry name" value="ADP-ribosylation factor-like 2-binding protein, domain"/>
    <property type="match status" value="1"/>
</dbReference>
<evidence type="ECO:0000256" key="3">
    <source>
        <dbReference type="ARBA" id="ARBA00005436"/>
    </source>
</evidence>
<feature type="domain" description="BART" evidence="14">
    <location>
        <begin position="8"/>
        <end position="122"/>
    </location>
</feature>
<dbReference type="InterPro" id="IPR038716">
    <property type="entry name" value="P1/P2_N_sf"/>
</dbReference>
<reference evidence="15" key="1">
    <citation type="submission" date="2023-08" db="EMBL/GenBank/DDBJ databases">
        <authorList>
            <person name="Chen Y."/>
            <person name="Shah S."/>
            <person name="Dougan E. K."/>
            <person name="Thang M."/>
            <person name="Chan C."/>
        </authorList>
    </citation>
    <scope>NUCLEOTIDE SEQUENCE</scope>
</reference>
<feature type="region of interest" description="Disordered" evidence="13">
    <location>
        <begin position="408"/>
        <end position="441"/>
    </location>
</feature>
<keyword evidence="10" id="KW-0966">Cell projection</keyword>
<dbReference type="GO" id="GO:0006414">
    <property type="term" value="P:translational elongation"/>
    <property type="evidence" value="ECO:0007669"/>
    <property type="project" value="InterPro"/>
</dbReference>
<dbReference type="GO" id="GO:0003735">
    <property type="term" value="F:structural constituent of ribosome"/>
    <property type="evidence" value="ECO:0007669"/>
    <property type="project" value="InterPro"/>
</dbReference>
<dbReference type="GO" id="GO:1990904">
    <property type="term" value="C:ribonucleoprotein complex"/>
    <property type="evidence" value="ECO:0007669"/>
    <property type="project" value="UniProtKB-KW"/>
</dbReference>
<dbReference type="FunFam" id="1.10.10.1410:FF:000002">
    <property type="entry name" value="60S acidic ribosomal protein P2"/>
    <property type="match status" value="1"/>
</dbReference>
<evidence type="ECO:0000256" key="5">
    <source>
        <dbReference type="ARBA" id="ARBA00021815"/>
    </source>
</evidence>
<protein>
    <recommendedName>
        <fullName evidence="5">Cilia- and flagella-associated protein 36</fullName>
    </recommendedName>
    <alternativeName>
        <fullName evidence="12">Coiled-coil domain-containing protein 104</fullName>
    </alternativeName>
</protein>
<evidence type="ECO:0000256" key="8">
    <source>
        <dbReference type="ARBA" id="ARBA00023054"/>
    </source>
</evidence>
<dbReference type="InterPro" id="IPR027534">
    <property type="entry name" value="Ribosomal_P1/P2"/>
</dbReference>
<dbReference type="AlphaFoldDB" id="A0AA36MZ10"/>
<evidence type="ECO:0000256" key="12">
    <source>
        <dbReference type="ARBA" id="ARBA00031593"/>
    </source>
</evidence>
<dbReference type="Proteomes" id="UP001178507">
    <property type="component" value="Unassembled WGS sequence"/>
</dbReference>
<evidence type="ECO:0000256" key="6">
    <source>
        <dbReference type="ARBA" id="ARBA00022490"/>
    </source>
</evidence>
<evidence type="ECO:0000256" key="7">
    <source>
        <dbReference type="ARBA" id="ARBA00022980"/>
    </source>
</evidence>
<feature type="compositionally biased region" description="Acidic residues" evidence="13">
    <location>
        <begin position="428"/>
        <end position="441"/>
    </location>
</feature>
<organism evidence="15 16">
    <name type="scientific">Effrenium voratum</name>
    <dbReference type="NCBI Taxonomy" id="2562239"/>
    <lineage>
        <taxon>Eukaryota</taxon>
        <taxon>Sar</taxon>
        <taxon>Alveolata</taxon>
        <taxon>Dinophyceae</taxon>
        <taxon>Suessiales</taxon>
        <taxon>Symbiodiniaceae</taxon>
        <taxon>Effrenium</taxon>
    </lineage>
</organism>
<sequence length="441" mass="46633">MAADAEDNAWLVDMIIQFMHSPSWNDPINAFIAERCTSFDNFEEEMKHEYMELHNEFRGLVDNLLTAHLLEVDISPEDFEKQVMESGLAQDERMQRLVSQLVAAEDFLAFKDLMLQHHMKMQQEAEGNFRGMSPEEERAANDAAIAAAIAADASTMEEQAAAAAGGAPAPAEAAPPAAPTPVAPPPAPTAAEERAFGAAGGSYGRAALGAGRKPAGNEKAAAIRKVPEDGCLPLSIPIAKRGFVQRNAPQLSPRLSFGATLGATACLQNRMVTYACKRAADRFMLHASYAFEGQPVQSAINLDASISSDLLGPMLGALRVAGAMAEVPSDEVPQAEKDELFCTYAAMILKDSELDITEENINTLIKASGGSIDSFFPALFAKLCAGRDLGDLLKIGGGGGGVAVGGGGAAAGGAAPAAEKKEEKKVVEEEEEEEMDFDLFG</sequence>
<dbReference type="InterPro" id="IPR042541">
    <property type="entry name" value="BART_sf"/>
</dbReference>
<accession>A0AA36MZ10</accession>
<keyword evidence="7" id="KW-0689">Ribosomal protein</keyword>
<keyword evidence="6" id="KW-0963">Cytoplasm</keyword>
<proteinExistence type="inferred from homology"/>
<gene>
    <name evidence="15" type="ORF">EVOR1521_LOCUS12364</name>
</gene>
<dbReference type="GO" id="GO:0005840">
    <property type="term" value="C:ribosome"/>
    <property type="evidence" value="ECO:0007669"/>
    <property type="project" value="UniProtKB-KW"/>
</dbReference>
<dbReference type="Pfam" id="PF00428">
    <property type="entry name" value="Ribosomal_60s"/>
    <property type="match status" value="1"/>
</dbReference>
<dbReference type="InterPro" id="IPR038888">
    <property type="entry name" value="CFAP36"/>
</dbReference>
<feature type="region of interest" description="Disordered" evidence="13">
    <location>
        <begin position="159"/>
        <end position="191"/>
    </location>
</feature>
<dbReference type="PANTHER" id="PTHR21532:SF0">
    <property type="entry name" value="CILIA- AND FLAGELLA-ASSOCIATED PROTEIN 36"/>
    <property type="match status" value="1"/>
</dbReference>
<evidence type="ECO:0000256" key="1">
    <source>
        <dbReference type="ARBA" id="ARBA00004138"/>
    </source>
</evidence>
<evidence type="ECO:0000256" key="11">
    <source>
        <dbReference type="ARBA" id="ARBA00023274"/>
    </source>
</evidence>
<evidence type="ECO:0000256" key="10">
    <source>
        <dbReference type="ARBA" id="ARBA00023273"/>
    </source>
</evidence>